<sequence>MVRYVCRQCERLIGAYHGDWRDPALGLTDLEADEGEEVLQFNDTGEIVTVKLLCENCLPVPWDMNLWYN</sequence>
<name>A0A2T2WH59_9FIRM</name>
<organism evidence="1 2">
    <name type="scientific">Sulfobacillus acidophilus</name>
    <dbReference type="NCBI Taxonomy" id="53633"/>
    <lineage>
        <taxon>Bacteria</taxon>
        <taxon>Bacillati</taxon>
        <taxon>Bacillota</taxon>
        <taxon>Clostridia</taxon>
        <taxon>Eubacteriales</taxon>
        <taxon>Clostridiales Family XVII. Incertae Sedis</taxon>
        <taxon>Sulfobacillus</taxon>
    </lineage>
</organism>
<evidence type="ECO:0000313" key="2">
    <source>
        <dbReference type="Proteomes" id="UP000241848"/>
    </source>
</evidence>
<dbReference type="AlphaFoldDB" id="A0A2T2WH59"/>
<dbReference type="Pfam" id="PF10955">
    <property type="entry name" value="Fin"/>
    <property type="match status" value="1"/>
</dbReference>
<dbReference type="EMBL" id="PXYV01000031">
    <property type="protein sequence ID" value="PSR21577.1"/>
    <property type="molecule type" value="Genomic_DNA"/>
</dbReference>
<reference evidence="1 2" key="1">
    <citation type="journal article" date="2014" name="BMC Genomics">
        <title>Comparison of environmental and isolate Sulfobacillus genomes reveals diverse carbon, sulfur, nitrogen, and hydrogen metabolisms.</title>
        <authorList>
            <person name="Justice N.B."/>
            <person name="Norman A."/>
            <person name="Brown C.T."/>
            <person name="Singh A."/>
            <person name="Thomas B.C."/>
            <person name="Banfield J.F."/>
        </authorList>
    </citation>
    <scope>NUCLEOTIDE SEQUENCE [LARGE SCALE GENOMIC DNA]</scope>
    <source>
        <strain evidence="1">AMDSBA3</strain>
    </source>
</reference>
<protein>
    <submittedName>
        <fullName evidence="1">DUF2757 domain-containing protein</fullName>
    </submittedName>
</protein>
<dbReference type="InterPro" id="IPR020115">
    <property type="entry name" value="Fin"/>
</dbReference>
<gene>
    <name evidence="1" type="ORF">C7B45_10220</name>
</gene>
<dbReference type="GO" id="GO:0010468">
    <property type="term" value="P:regulation of gene expression"/>
    <property type="evidence" value="ECO:0007669"/>
    <property type="project" value="InterPro"/>
</dbReference>
<evidence type="ECO:0000313" key="1">
    <source>
        <dbReference type="EMBL" id="PSR21577.1"/>
    </source>
</evidence>
<accession>A0A2T2WH59</accession>
<dbReference type="Proteomes" id="UP000241848">
    <property type="component" value="Unassembled WGS sequence"/>
</dbReference>
<comment type="caution">
    <text evidence="1">The sequence shown here is derived from an EMBL/GenBank/DDBJ whole genome shotgun (WGS) entry which is preliminary data.</text>
</comment>
<proteinExistence type="predicted"/>